<feature type="transmembrane region" description="Helical" evidence="1">
    <location>
        <begin position="69"/>
        <end position="87"/>
    </location>
</feature>
<name>A0A7K1SX89_9SPHI</name>
<gene>
    <name evidence="2" type="ORF">GO621_10230</name>
</gene>
<keyword evidence="1" id="KW-0812">Transmembrane</keyword>
<dbReference type="EMBL" id="WPIK01000008">
    <property type="protein sequence ID" value="MVN21913.1"/>
    <property type="molecule type" value="Genomic_DNA"/>
</dbReference>
<dbReference type="AlphaFoldDB" id="A0A7K1SX89"/>
<dbReference type="Proteomes" id="UP000462014">
    <property type="component" value="Unassembled WGS sequence"/>
</dbReference>
<accession>A0A7K1SX89</accession>
<sequence>MKNFEELSSLWITQPQAEQVPVDILLKQVKKGTSALNRKLLWSILIMAATFILMIVLFLFFLFNSWLTYAGIFIIMSTILIYAILMFRDYKLLASHDPTTEVNVYLEKLKLYQTSRTRMYGKMYYVYTILLSVGLGMFLVEVLKPASLFFEITAYTFFLGWILFVTFYWRERIIKTEQEKISEIINRLERLKGQFRD</sequence>
<feature type="transmembrane region" description="Helical" evidence="1">
    <location>
        <begin position="40"/>
        <end position="63"/>
    </location>
</feature>
<evidence type="ECO:0000313" key="2">
    <source>
        <dbReference type="EMBL" id="MVN21913.1"/>
    </source>
</evidence>
<keyword evidence="3" id="KW-1185">Reference proteome</keyword>
<feature type="transmembrane region" description="Helical" evidence="1">
    <location>
        <begin position="124"/>
        <end position="143"/>
    </location>
</feature>
<evidence type="ECO:0000256" key="1">
    <source>
        <dbReference type="SAM" id="Phobius"/>
    </source>
</evidence>
<keyword evidence="1" id="KW-0472">Membrane</keyword>
<reference evidence="2 3" key="1">
    <citation type="submission" date="2019-12" db="EMBL/GenBank/DDBJ databases">
        <title>Mucilaginibacter sp. HMF7410 genome sequencing and assembly.</title>
        <authorList>
            <person name="Kang H."/>
            <person name="Cha I."/>
            <person name="Kim H."/>
            <person name="Joh K."/>
        </authorList>
    </citation>
    <scope>NUCLEOTIDE SEQUENCE [LARGE SCALE GENOMIC DNA]</scope>
    <source>
        <strain evidence="2 3">HMF7410</strain>
    </source>
</reference>
<feature type="transmembrane region" description="Helical" evidence="1">
    <location>
        <begin position="149"/>
        <end position="169"/>
    </location>
</feature>
<dbReference type="RefSeq" id="WP_157566673.1">
    <property type="nucleotide sequence ID" value="NZ_WPIK01000008.1"/>
</dbReference>
<evidence type="ECO:0000313" key="3">
    <source>
        <dbReference type="Proteomes" id="UP000462014"/>
    </source>
</evidence>
<organism evidence="2 3">
    <name type="scientific">Mucilaginibacter arboris</name>
    <dbReference type="NCBI Taxonomy" id="2682090"/>
    <lineage>
        <taxon>Bacteria</taxon>
        <taxon>Pseudomonadati</taxon>
        <taxon>Bacteroidota</taxon>
        <taxon>Sphingobacteriia</taxon>
        <taxon>Sphingobacteriales</taxon>
        <taxon>Sphingobacteriaceae</taxon>
        <taxon>Mucilaginibacter</taxon>
    </lineage>
</organism>
<proteinExistence type="predicted"/>
<keyword evidence="1" id="KW-1133">Transmembrane helix</keyword>
<protein>
    <submittedName>
        <fullName evidence="2">Uncharacterized protein</fullName>
    </submittedName>
</protein>
<comment type="caution">
    <text evidence="2">The sequence shown here is derived from an EMBL/GenBank/DDBJ whole genome shotgun (WGS) entry which is preliminary data.</text>
</comment>